<dbReference type="Gene3D" id="1.10.10.10">
    <property type="entry name" value="Winged helix-like DNA-binding domain superfamily/Winged helix DNA-binding domain"/>
    <property type="match status" value="1"/>
</dbReference>
<dbReference type="EMBL" id="FXUL01000033">
    <property type="protein sequence ID" value="SMP79970.1"/>
    <property type="molecule type" value="Genomic_DNA"/>
</dbReference>
<dbReference type="Gene3D" id="1.20.120.530">
    <property type="entry name" value="GntR ligand-binding domain-like"/>
    <property type="match status" value="1"/>
</dbReference>
<gene>
    <name evidence="5" type="ORF">SAMN06295970_13336</name>
</gene>
<reference evidence="5 6" key="1">
    <citation type="submission" date="2017-05" db="EMBL/GenBank/DDBJ databases">
        <authorList>
            <person name="Varghese N."/>
            <person name="Submissions S."/>
        </authorList>
    </citation>
    <scope>NUCLEOTIDE SEQUENCE [LARGE SCALE GENOMIC DNA]</scope>
    <source>
        <strain evidence="5 6">DSM 26001</strain>
    </source>
</reference>
<evidence type="ECO:0000313" key="6">
    <source>
        <dbReference type="Proteomes" id="UP001158049"/>
    </source>
</evidence>
<dbReference type="Proteomes" id="UP001158049">
    <property type="component" value="Unassembled WGS sequence"/>
</dbReference>
<dbReference type="CDD" id="cd07377">
    <property type="entry name" value="WHTH_GntR"/>
    <property type="match status" value="1"/>
</dbReference>
<comment type="caution">
    <text evidence="5">The sequence shown here is derived from an EMBL/GenBank/DDBJ whole genome shotgun (WGS) entry which is preliminary data.</text>
</comment>
<organism evidence="5 6">
    <name type="scientific">Noviherbaspirillum suwonense</name>
    <dbReference type="NCBI Taxonomy" id="1224511"/>
    <lineage>
        <taxon>Bacteria</taxon>
        <taxon>Pseudomonadati</taxon>
        <taxon>Pseudomonadota</taxon>
        <taxon>Betaproteobacteria</taxon>
        <taxon>Burkholderiales</taxon>
        <taxon>Oxalobacteraceae</taxon>
        <taxon>Noviherbaspirillum</taxon>
    </lineage>
</organism>
<keyword evidence="1" id="KW-0805">Transcription regulation</keyword>
<keyword evidence="2 5" id="KW-0238">DNA-binding</keyword>
<name>A0ABY1QU06_9BURK</name>
<dbReference type="PANTHER" id="PTHR43537">
    <property type="entry name" value="TRANSCRIPTIONAL REGULATOR, GNTR FAMILY"/>
    <property type="match status" value="1"/>
</dbReference>
<dbReference type="PRINTS" id="PR00035">
    <property type="entry name" value="HTHGNTR"/>
</dbReference>
<dbReference type="SUPFAM" id="SSF48008">
    <property type="entry name" value="GntR ligand-binding domain-like"/>
    <property type="match status" value="1"/>
</dbReference>
<dbReference type="InterPro" id="IPR000524">
    <property type="entry name" value="Tscrpt_reg_HTH_GntR"/>
</dbReference>
<dbReference type="SUPFAM" id="SSF46785">
    <property type="entry name" value="Winged helix' DNA-binding domain"/>
    <property type="match status" value="1"/>
</dbReference>
<dbReference type="InterPro" id="IPR008920">
    <property type="entry name" value="TF_FadR/GntR_C"/>
</dbReference>
<evidence type="ECO:0000259" key="4">
    <source>
        <dbReference type="PROSITE" id="PS50949"/>
    </source>
</evidence>
<evidence type="ECO:0000256" key="1">
    <source>
        <dbReference type="ARBA" id="ARBA00023015"/>
    </source>
</evidence>
<dbReference type="SMART" id="SM00895">
    <property type="entry name" value="FCD"/>
    <property type="match status" value="1"/>
</dbReference>
<dbReference type="PROSITE" id="PS50949">
    <property type="entry name" value="HTH_GNTR"/>
    <property type="match status" value="1"/>
</dbReference>
<dbReference type="Pfam" id="PF07729">
    <property type="entry name" value="FCD"/>
    <property type="match status" value="1"/>
</dbReference>
<dbReference type="SMART" id="SM00345">
    <property type="entry name" value="HTH_GNTR"/>
    <property type="match status" value="1"/>
</dbReference>
<dbReference type="InterPro" id="IPR011711">
    <property type="entry name" value="GntR_C"/>
</dbReference>
<protein>
    <submittedName>
        <fullName evidence="5">DNA-binding transcriptional regulator, GntR family</fullName>
    </submittedName>
</protein>
<dbReference type="InterPro" id="IPR036390">
    <property type="entry name" value="WH_DNA-bd_sf"/>
</dbReference>
<keyword evidence="6" id="KW-1185">Reference proteome</keyword>
<proteinExistence type="predicted"/>
<keyword evidence="3" id="KW-0804">Transcription</keyword>
<sequence length="230" mass="25692">MDMHPQHIVRSSLHDMLVSHLRELILKGELRPGDKLPEQMLCERFGVSRTPMREAVKVLAAEGVLRLQLNRGAIVAETTPQDIEELFPIMAALEAVAGEQACRKASDAQIAQLRALHNAMVGHYEAGEEAAYLRHNRLIHEAIVEMTGNATLAGMYQQMLTRIHCVRFTIGKTVDQWKKAIAEHEQIVTALEQRDGARLAELLKAHVLETTVRITQDYINRLPAAGRDAA</sequence>
<dbReference type="InterPro" id="IPR036388">
    <property type="entry name" value="WH-like_DNA-bd_sf"/>
</dbReference>
<accession>A0ABY1QU06</accession>
<evidence type="ECO:0000256" key="2">
    <source>
        <dbReference type="ARBA" id="ARBA00023125"/>
    </source>
</evidence>
<evidence type="ECO:0000313" key="5">
    <source>
        <dbReference type="EMBL" id="SMP79970.1"/>
    </source>
</evidence>
<evidence type="ECO:0000256" key="3">
    <source>
        <dbReference type="ARBA" id="ARBA00023163"/>
    </source>
</evidence>
<dbReference type="RefSeq" id="WP_283445378.1">
    <property type="nucleotide sequence ID" value="NZ_FXUL01000033.1"/>
</dbReference>
<dbReference type="Pfam" id="PF00392">
    <property type="entry name" value="GntR"/>
    <property type="match status" value="1"/>
</dbReference>
<dbReference type="GO" id="GO:0003677">
    <property type="term" value="F:DNA binding"/>
    <property type="evidence" value="ECO:0007669"/>
    <property type="project" value="UniProtKB-KW"/>
</dbReference>
<feature type="domain" description="HTH gntR-type" evidence="4">
    <location>
        <begin position="11"/>
        <end position="78"/>
    </location>
</feature>
<dbReference type="PANTHER" id="PTHR43537:SF50">
    <property type="entry name" value="TRANSCRIPTIONAL REGULATORY PROTEIN"/>
    <property type="match status" value="1"/>
</dbReference>